<evidence type="ECO:0000256" key="1">
    <source>
        <dbReference type="SAM" id="SignalP"/>
    </source>
</evidence>
<dbReference type="SMART" id="SM00060">
    <property type="entry name" value="FN3"/>
    <property type="match status" value="2"/>
</dbReference>
<dbReference type="AlphaFoldDB" id="A0A2K9PSJ7"/>
<dbReference type="Proteomes" id="UP000235826">
    <property type="component" value="Chromosome"/>
</dbReference>
<dbReference type="EMBL" id="CP025791">
    <property type="protein sequence ID" value="AUP79517.1"/>
    <property type="molecule type" value="Genomic_DNA"/>
</dbReference>
<evidence type="ECO:0000313" key="3">
    <source>
        <dbReference type="EMBL" id="AUP79517.1"/>
    </source>
</evidence>
<keyword evidence="1" id="KW-0732">Signal</keyword>
<protein>
    <recommendedName>
        <fullName evidence="2">Fibronectin type-III domain-containing protein</fullName>
    </recommendedName>
</protein>
<keyword evidence="4" id="KW-1185">Reference proteome</keyword>
<dbReference type="KEGG" id="fek:C1H87_12690"/>
<name>A0A2K9PSJ7_9FLAO</name>
<sequence>MKTIYRSTIYLLAFALSISFSNAQEAPGAIAVEHGVFVYGGGKLPKNGYYLFERKGEKDRNYIEIAKTTVPSSDVETEKKAAENATNFKHLQFLNKQDVKRVYEYVLANKTDDSLYRAEHTPIIALTVGTAFLDTTVEKDKTYQYRIRLFKDGSEVFQKELNPIKNTVKTNLSKPKSHRSEIVNDAVFLEWIVDEQKDLTFFNVYRAFFGTLDFKKINVKKGYSNDENGLHLIAIDDSAEKASLYKYYIQPVDLYGNAGDVSEAVSIGKLQAENIIPIKSLHAEELSDYQIKLSWELDKTIITSNIKVMRSHNYDDGFVEVTNLPPTTSEFTDNLPEASENYYYYLVINGGTGQEFRSAKISAMVKTNRDVLPAPQDVSGEPMTDGIEISWEYSQPYTRGFYVFRATAEMEIFNQVSNLIPVNGKTAYSYKDLDTNLKAGEIYRYTVRAENDAYTMGKFSDTINVFTEKKPKMIVPQKVRAVFRDSIVEVVWKDMTKVSEYVLGYKVYRSEGKNSPLQVMPNDSLKPYKNYFNDANISNGPKYTYHIATLDMFGQESDLSLPVSVVINKTIENLDAPNQPKVYKNSKGITVSWNQMASKDVSEIKIYRSEGSKEAKAIKTLSITEKKYIDASVKKGVLYYYKISLVTKNGNESVISSEASIYF</sequence>
<feature type="domain" description="Fibronectin type-III" evidence="2">
    <location>
        <begin position="374"/>
        <end position="471"/>
    </location>
</feature>
<dbReference type="InterPro" id="IPR036116">
    <property type="entry name" value="FN3_sf"/>
</dbReference>
<dbReference type="CDD" id="cd00063">
    <property type="entry name" value="FN3"/>
    <property type="match status" value="1"/>
</dbReference>
<evidence type="ECO:0000313" key="4">
    <source>
        <dbReference type="Proteomes" id="UP000235826"/>
    </source>
</evidence>
<proteinExistence type="predicted"/>
<dbReference type="InterPro" id="IPR013783">
    <property type="entry name" value="Ig-like_fold"/>
</dbReference>
<organism evidence="3 4">
    <name type="scientific">Flavivirga eckloniae</name>
    <dbReference type="NCBI Taxonomy" id="1803846"/>
    <lineage>
        <taxon>Bacteria</taxon>
        <taxon>Pseudomonadati</taxon>
        <taxon>Bacteroidota</taxon>
        <taxon>Flavobacteriia</taxon>
        <taxon>Flavobacteriales</taxon>
        <taxon>Flavobacteriaceae</taxon>
        <taxon>Flavivirga</taxon>
    </lineage>
</organism>
<feature type="chain" id="PRO_5014843463" description="Fibronectin type-III domain-containing protein" evidence="1">
    <location>
        <begin position="24"/>
        <end position="663"/>
    </location>
</feature>
<gene>
    <name evidence="3" type="ORF">C1H87_12690</name>
</gene>
<feature type="signal peptide" evidence="1">
    <location>
        <begin position="1"/>
        <end position="23"/>
    </location>
</feature>
<dbReference type="PROSITE" id="PS50853">
    <property type="entry name" value="FN3"/>
    <property type="match status" value="1"/>
</dbReference>
<accession>A0A2K9PSJ7</accession>
<reference evidence="3 4" key="1">
    <citation type="submission" date="2018-01" db="EMBL/GenBank/DDBJ databases">
        <title>Complete genome sequence of Flavivirga eckloniae ECD14 isolated from seaweed Ecklonia cava.</title>
        <authorList>
            <person name="Lee J.H."/>
            <person name="Baik K.S."/>
            <person name="Seong C.N."/>
        </authorList>
    </citation>
    <scope>NUCLEOTIDE SEQUENCE [LARGE SCALE GENOMIC DNA]</scope>
    <source>
        <strain evidence="3 4">ECD14</strain>
    </source>
</reference>
<dbReference type="SUPFAM" id="SSF49265">
    <property type="entry name" value="Fibronectin type III"/>
    <property type="match status" value="1"/>
</dbReference>
<dbReference type="InterPro" id="IPR003961">
    <property type="entry name" value="FN3_dom"/>
</dbReference>
<evidence type="ECO:0000259" key="2">
    <source>
        <dbReference type="PROSITE" id="PS50853"/>
    </source>
</evidence>
<dbReference type="Gene3D" id="2.60.40.10">
    <property type="entry name" value="Immunoglobulins"/>
    <property type="match status" value="4"/>
</dbReference>